<dbReference type="Proteomes" id="UP000236641">
    <property type="component" value="Unassembled WGS sequence"/>
</dbReference>
<evidence type="ECO:0000313" key="3">
    <source>
        <dbReference type="Proteomes" id="UP000236641"/>
    </source>
</evidence>
<evidence type="ECO:0000256" key="1">
    <source>
        <dbReference type="SAM" id="Phobius"/>
    </source>
</evidence>
<dbReference type="PANTHER" id="PTHR28008">
    <property type="entry name" value="DOMAIN PROTEIN, PUTATIVE (AFU_ORTHOLOGUE AFUA_3G10980)-RELATED"/>
    <property type="match status" value="1"/>
</dbReference>
<dbReference type="AlphaFoldDB" id="A0A2K1E172"/>
<gene>
    <name evidence="2" type="ORF">C1T31_06735</name>
</gene>
<keyword evidence="1" id="KW-0472">Membrane</keyword>
<dbReference type="NCBIfam" id="NF037970">
    <property type="entry name" value="vanZ_1"/>
    <property type="match status" value="1"/>
</dbReference>
<feature type="transmembrane region" description="Helical" evidence="1">
    <location>
        <begin position="109"/>
        <end position="126"/>
    </location>
</feature>
<sequence length="134" mass="14927">MNTRNSLVLKEKSLQIAILYTILLLIVSLITIDFGGLDSLVPSYGDKIFHFLAYGLLTLLWFIAIKWQFNTSKIKTLIVVAGSCIAFGTVVEVLQKVLTISRSYDEADIISNIAGVMLMSILILLVKKTDVKIY</sequence>
<evidence type="ECO:0008006" key="4">
    <source>
        <dbReference type="Google" id="ProtNLM"/>
    </source>
</evidence>
<keyword evidence="1" id="KW-1133">Transmembrane helix</keyword>
<reference evidence="2 3" key="1">
    <citation type="submission" date="2018-01" db="EMBL/GenBank/DDBJ databases">
        <title>The draft genome of Hanstruepera neustonica JCM19743.</title>
        <authorList>
            <person name="He R.-H."/>
            <person name="Du Z.-J."/>
        </authorList>
    </citation>
    <scope>NUCLEOTIDE SEQUENCE [LARGE SCALE GENOMIC DNA]</scope>
    <source>
        <strain evidence="2 3">JCM19743</strain>
    </source>
</reference>
<comment type="caution">
    <text evidence="2">The sequence shown here is derived from an EMBL/GenBank/DDBJ whole genome shotgun (WGS) entry which is preliminary data.</text>
</comment>
<accession>A0A2K1E172</accession>
<name>A0A2K1E172_9FLAO</name>
<feature type="transmembrane region" description="Helical" evidence="1">
    <location>
        <begin position="48"/>
        <end position="65"/>
    </location>
</feature>
<dbReference type="PANTHER" id="PTHR28008:SF1">
    <property type="entry name" value="DOMAIN PROTEIN, PUTATIVE (AFU_ORTHOLOGUE AFUA_3G10980)-RELATED"/>
    <property type="match status" value="1"/>
</dbReference>
<dbReference type="OrthoDB" id="5472246at2"/>
<feature type="transmembrane region" description="Helical" evidence="1">
    <location>
        <begin position="77"/>
        <end position="97"/>
    </location>
</feature>
<dbReference type="RefSeq" id="WP_103051708.1">
    <property type="nucleotide sequence ID" value="NZ_POWF01000002.1"/>
</dbReference>
<feature type="transmembrane region" description="Helical" evidence="1">
    <location>
        <begin position="16"/>
        <end position="36"/>
    </location>
</feature>
<dbReference type="EMBL" id="POWF01000002">
    <property type="protein sequence ID" value="PNQ74013.1"/>
    <property type="molecule type" value="Genomic_DNA"/>
</dbReference>
<evidence type="ECO:0000313" key="2">
    <source>
        <dbReference type="EMBL" id="PNQ74013.1"/>
    </source>
</evidence>
<keyword evidence="1" id="KW-0812">Transmembrane</keyword>
<proteinExistence type="predicted"/>
<protein>
    <recommendedName>
        <fullName evidence="4">VanZ-like domain-containing protein</fullName>
    </recommendedName>
</protein>
<organism evidence="2 3">
    <name type="scientific">Hanstruepera neustonica</name>
    <dbReference type="NCBI Taxonomy" id="1445657"/>
    <lineage>
        <taxon>Bacteria</taxon>
        <taxon>Pseudomonadati</taxon>
        <taxon>Bacteroidota</taxon>
        <taxon>Flavobacteriia</taxon>
        <taxon>Flavobacteriales</taxon>
        <taxon>Flavobacteriaceae</taxon>
        <taxon>Hanstruepera</taxon>
    </lineage>
</organism>
<keyword evidence="3" id="KW-1185">Reference proteome</keyword>